<feature type="region of interest" description="Disordered" evidence="1">
    <location>
        <begin position="20"/>
        <end position="253"/>
    </location>
</feature>
<keyword evidence="2" id="KW-0472">Membrane</keyword>
<keyword evidence="2" id="KW-1133">Transmembrane helix</keyword>
<name>A0A1Y3U2W3_9ACTN</name>
<feature type="domain" description="DUF5105" evidence="4">
    <location>
        <begin position="476"/>
        <end position="571"/>
    </location>
</feature>
<feature type="compositionally biased region" description="Pro residues" evidence="1">
    <location>
        <begin position="51"/>
        <end position="83"/>
    </location>
</feature>
<dbReference type="AlphaFoldDB" id="A0A1Y3U2W3"/>
<feature type="compositionally biased region" description="Polar residues" evidence="1">
    <location>
        <begin position="168"/>
        <end position="183"/>
    </location>
</feature>
<dbReference type="Pfam" id="PF17118">
    <property type="entry name" value="DUF5105"/>
    <property type="match status" value="1"/>
</dbReference>
<dbReference type="STRING" id="1118060.GCA_000311845_01494"/>
<feature type="compositionally biased region" description="Low complexity" evidence="1">
    <location>
        <begin position="37"/>
        <end position="50"/>
    </location>
</feature>
<dbReference type="Proteomes" id="UP000196560">
    <property type="component" value="Unassembled WGS sequence"/>
</dbReference>
<keyword evidence="6" id="KW-1185">Reference proteome</keyword>
<dbReference type="PRINTS" id="PR01217">
    <property type="entry name" value="PRICHEXTENSN"/>
</dbReference>
<feature type="compositionally biased region" description="Pro residues" evidence="1">
    <location>
        <begin position="124"/>
        <end position="150"/>
    </location>
</feature>
<evidence type="ECO:0000313" key="5">
    <source>
        <dbReference type="EMBL" id="OUN43066.1"/>
    </source>
</evidence>
<feature type="compositionally biased region" description="Low complexity" evidence="1">
    <location>
        <begin position="105"/>
        <end position="119"/>
    </location>
</feature>
<feature type="compositionally biased region" description="Low complexity" evidence="1">
    <location>
        <begin position="208"/>
        <end position="242"/>
    </location>
</feature>
<reference evidence="6" key="1">
    <citation type="submission" date="2017-04" db="EMBL/GenBank/DDBJ databases">
        <title>Function of individual gut microbiota members based on whole genome sequencing of pure cultures obtained from chicken caecum.</title>
        <authorList>
            <person name="Medvecky M."/>
            <person name="Cejkova D."/>
            <person name="Polansky O."/>
            <person name="Karasova D."/>
            <person name="Kubasova T."/>
            <person name="Cizek A."/>
            <person name="Rychlik I."/>
        </authorList>
    </citation>
    <scope>NUCLEOTIDE SEQUENCE [LARGE SCALE GENOMIC DNA]</scope>
    <source>
        <strain evidence="6">An70</strain>
    </source>
</reference>
<evidence type="ECO:0008006" key="7">
    <source>
        <dbReference type="Google" id="ProtNLM"/>
    </source>
</evidence>
<evidence type="ECO:0000259" key="3">
    <source>
        <dbReference type="Pfam" id="PF13240"/>
    </source>
</evidence>
<proteinExistence type="predicted"/>
<sequence>MFCTNCGHEIAEGSAFCTNCGKPVAQGSPAPAPAPAEPSVSEQPEPIAPQAEPPIPPVPPAEPPVPQAEPPVPQAEPPAPEPSEPAVVAPQDGPAVDDMPTTCLAADDGAGEAPAAAPAVHLPMPEPVPAPSEPAPEAPAPFQPEPPAAPPVDNSPQVEPASSPDAAATQQVPAWQQGASDVQPQPVPWSAQQPDATMSGVSAGETQAAPGPAPASGAMPGPVPGPADAQAGAPAAEAAPAPDLFNEQPKKKRSTGKTVGIVAAVLAVVAVLCVAGYFVYTTFFSTSPEEIIAADLEEHLSFYEDPETGEGDRLLSEADSVLSGLGAYCYPDDEAYTSWLDETSFEVGDITIAEDGETATATATITHMPLISYVEEYMGETDDAGEEQESELSVTYQRSGSEWSVDSIDLQQAVFDAYLPTDEELILSDVYWYFGDVDSINDEFILGLEAGAGSDLDQLGITAEEFAEAFLDGFNYEVGDVTVDGDVATVDVTITSKSMDEISTEFQNRFTEWASTVDPSTITSEDDLYKQGGQIFLEVTREAEAAERQVELTFTQDSSGVWWMDTASEDDLMGTMGV</sequence>
<evidence type="ECO:0000259" key="4">
    <source>
        <dbReference type="Pfam" id="PF17118"/>
    </source>
</evidence>
<dbReference type="EMBL" id="NFHO01000005">
    <property type="protein sequence ID" value="OUN43066.1"/>
    <property type="molecule type" value="Genomic_DNA"/>
</dbReference>
<feature type="transmembrane region" description="Helical" evidence="2">
    <location>
        <begin position="259"/>
        <end position="280"/>
    </location>
</feature>
<evidence type="ECO:0000256" key="2">
    <source>
        <dbReference type="SAM" id="Phobius"/>
    </source>
</evidence>
<accession>A0A1Y3U2W3</accession>
<protein>
    <recommendedName>
        <fullName evidence="7">Zinc-ribbon domain-containing protein</fullName>
    </recommendedName>
</protein>
<dbReference type="Pfam" id="PF13240">
    <property type="entry name" value="Zn_Ribbon_1"/>
    <property type="match status" value="1"/>
</dbReference>
<keyword evidence="2" id="KW-0812">Transmembrane</keyword>
<dbReference type="InterPro" id="IPR031343">
    <property type="entry name" value="DUF5105"/>
</dbReference>
<feature type="domain" description="Zinc-ribbon" evidence="3">
    <location>
        <begin position="2"/>
        <end position="24"/>
    </location>
</feature>
<dbReference type="InterPro" id="IPR026870">
    <property type="entry name" value="Zinc_ribbon_dom"/>
</dbReference>
<evidence type="ECO:0000313" key="6">
    <source>
        <dbReference type="Proteomes" id="UP000196560"/>
    </source>
</evidence>
<dbReference type="PANTHER" id="PTHR24216:SF65">
    <property type="entry name" value="PAXILLIN-LIKE PROTEIN 1"/>
    <property type="match status" value="1"/>
</dbReference>
<gene>
    <name evidence="5" type="ORF">B5G21_05570</name>
</gene>
<feature type="compositionally biased region" description="Polar residues" evidence="1">
    <location>
        <begin position="190"/>
        <end position="200"/>
    </location>
</feature>
<evidence type="ECO:0000256" key="1">
    <source>
        <dbReference type="SAM" id="MobiDB-lite"/>
    </source>
</evidence>
<dbReference type="eggNOG" id="ENOG5031SVY">
    <property type="taxonomic scope" value="Bacteria"/>
</dbReference>
<organism evidence="5 6">
    <name type="scientific">Enorma massiliensis</name>
    <dbReference type="NCBI Taxonomy" id="1472761"/>
    <lineage>
        <taxon>Bacteria</taxon>
        <taxon>Bacillati</taxon>
        <taxon>Actinomycetota</taxon>
        <taxon>Coriobacteriia</taxon>
        <taxon>Coriobacteriales</taxon>
        <taxon>Coriobacteriaceae</taxon>
        <taxon>Enorma</taxon>
    </lineage>
</organism>
<dbReference type="PANTHER" id="PTHR24216">
    <property type="entry name" value="PAXILLIN-RELATED"/>
    <property type="match status" value="1"/>
</dbReference>
<comment type="caution">
    <text evidence="5">The sequence shown here is derived from an EMBL/GenBank/DDBJ whole genome shotgun (WGS) entry which is preliminary data.</text>
</comment>